<dbReference type="RefSeq" id="XP_009172526.1">
    <property type="nucleotide sequence ID" value="XM_009174262.1"/>
</dbReference>
<protein>
    <submittedName>
        <fullName evidence="1">Uncharacterized protein</fullName>
    </submittedName>
</protein>
<dbReference type="AlphaFoldDB" id="A0A074Z947"/>
<proteinExistence type="predicted"/>
<organism evidence="1 2">
    <name type="scientific">Opisthorchis viverrini</name>
    <name type="common">Southeast Asian liver fluke</name>
    <dbReference type="NCBI Taxonomy" id="6198"/>
    <lineage>
        <taxon>Eukaryota</taxon>
        <taxon>Metazoa</taxon>
        <taxon>Spiralia</taxon>
        <taxon>Lophotrochozoa</taxon>
        <taxon>Platyhelminthes</taxon>
        <taxon>Trematoda</taxon>
        <taxon>Digenea</taxon>
        <taxon>Opisthorchiida</taxon>
        <taxon>Opisthorchiata</taxon>
        <taxon>Opisthorchiidae</taxon>
        <taxon>Opisthorchis</taxon>
    </lineage>
</organism>
<dbReference type="Proteomes" id="UP000054324">
    <property type="component" value="Unassembled WGS sequence"/>
</dbReference>
<sequence>MTHRARLILHLSAAGAIRSGWWLSWPVPVPQISLAVSAAVTLNVQCARNVIIDNAYWARLSTVDWCGPCIRRRDCHISHFNIARLNLGTVRTPPVNSHFRIFPKGVFRAFLTQVKFPFEDRFRADTVGHYTYTCHKQLKVSFGGHCFMIVAGRSLHGFAKTYCPLLVMNEMKSLGLLNTTAVSLSPPVEMQPESEYVEAPVSSAVWLILWVLRLKIRYPEIRRTGSLRKIPTASAQTGK</sequence>
<dbReference type="EMBL" id="KL596838">
    <property type="protein sequence ID" value="KER23731.1"/>
    <property type="molecule type" value="Genomic_DNA"/>
</dbReference>
<keyword evidence="2" id="KW-1185">Reference proteome</keyword>
<dbReference type="CTD" id="20322634"/>
<name>A0A074Z947_OPIVI</name>
<dbReference type="GeneID" id="20322634"/>
<evidence type="ECO:0000313" key="2">
    <source>
        <dbReference type="Proteomes" id="UP000054324"/>
    </source>
</evidence>
<evidence type="ECO:0000313" key="1">
    <source>
        <dbReference type="EMBL" id="KER23731.1"/>
    </source>
</evidence>
<accession>A0A074Z947</accession>
<reference evidence="1 2" key="1">
    <citation type="submission" date="2013-11" db="EMBL/GenBank/DDBJ databases">
        <title>Opisthorchis viverrini - life in the bile duct.</title>
        <authorList>
            <person name="Young N.D."/>
            <person name="Nagarajan N."/>
            <person name="Lin S.J."/>
            <person name="Korhonen P.K."/>
            <person name="Jex A.R."/>
            <person name="Hall R.S."/>
            <person name="Safavi-Hemami H."/>
            <person name="Kaewkong W."/>
            <person name="Bertrand D."/>
            <person name="Gao S."/>
            <person name="Seet Q."/>
            <person name="Wongkham S."/>
            <person name="Teh B.T."/>
            <person name="Wongkham C."/>
            <person name="Intapan P.M."/>
            <person name="Maleewong W."/>
            <person name="Yang X."/>
            <person name="Hu M."/>
            <person name="Wang Z."/>
            <person name="Hofmann A."/>
            <person name="Sternberg P.W."/>
            <person name="Tan P."/>
            <person name="Wang J."/>
            <person name="Gasser R.B."/>
        </authorList>
    </citation>
    <scope>NUCLEOTIDE SEQUENCE [LARGE SCALE GENOMIC DNA]</scope>
</reference>
<gene>
    <name evidence="1" type="ORF">T265_08455</name>
</gene>
<dbReference type="KEGG" id="ovi:T265_08455"/>